<dbReference type="InterPro" id="IPR036704">
    <property type="entry name" value="RraA/RraA-like_sf"/>
</dbReference>
<dbReference type="PANTHER" id="PTHR33254:SF4">
    <property type="entry name" value="4-HYDROXY-4-METHYL-2-OXOGLUTARATE ALDOLASE 3-RELATED"/>
    <property type="match status" value="1"/>
</dbReference>
<reference evidence="6 7" key="1">
    <citation type="submission" date="2017-05" db="EMBL/GenBank/DDBJ databases">
        <title>Complete and WGS of Bordetella genogroups.</title>
        <authorList>
            <person name="Spilker T."/>
            <person name="LiPuma J."/>
        </authorList>
    </citation>
    <scope>NUCLEOTIDE SEQUENCE [LARGE SCALE GENOMIC DNA]</scope>
    <source>
        <strain evidence="6 7">AU17164</strain>
    </source>
</reference>
<dbReference type="SUPFAM" id="SSF89562">
    <property type="entry name" value="RraA-like"/>
    <property type="match status" value="1"/>
</dbReference>
<dbReference type="Pfam" id="PF03737">
    <property type="entry name" value="RraA-like"/>
    <property type="match status" value="1"/>
</dbReference>
<dbReference type="Proteomes" id="UP000194139">
    <property type="component" value="Chromosome"/>
</dbReference>
<dbReference type="NCBIfam" id="NF004850">
    <property type="entry name" value="PRK06201.1"/>
    <property type="match status" value="1"/>
</dbReference>
<keyword evidence="7" id="KW-1185">Reference proteome</keyword>
<evidence type="ECO:0000313" key="7">
    <source>
        <dbReference type="Proteomes" id="UP000194139"/>
    </source>
</evidence>
<evidence type="ECO:0000256" key="5">
    <source>
        <dbReference type="PIRSR" id="PIRSR605493-1"/>
    </source>
</evidence>
<protein>
    <recommendedName>
        <fullName evidence="2">Putative 4-hydroxy-4-methyl-2-oxoglutarate aldolase</fullName>
    </recommendedName>
    <alternativeName>
        <fullName evidence="3">Regulator of ribonuclease activity homolog</fullName>
    </alternativeName>
    <alternativeName>
        <fullName evidence="4">RraA-like protein</fullName>
    </alternativeName>
</protein>
<dbReference type="GO" id="GO:0046872">
    <property type="term" value="F:metal ion binding"/>
    <property type="evidence" value="ECO:0007669"/>
    <property type="project" value="UniProtKB-KW"/>
</dbReference>
<dbReference type="GO" id="GO:0032259">
    <property type="term" value="P:methylation"/>
    <property type="evidence" value="ECO:0007669"/>
    <property type="project" value="UniProtKB-KW"/>
</dbReference>
<accession>A0A1W6Z061</accession>
<feature type="binding site" evidence="5">
    <location>
        <position position="118"/>
    </location>
    <ligand>
        <name>substrate</name>
    </ligand>
</feature>
<gene>
    <name evidence="6" type="ORF">CAL13_11110</name>
</gene>
<organism evidence="6 7">
    <name type="scientific">Bordetella genomosp. 9</name>
    <dbReference type="NCBI Taxonomy" id="1416803"/>
    <lineage>
        <taxon>Bacteria</taxon>
        <taxon>Pseudomonadati</taxon>
        <taxon>Pseudomonadota</taxon>
        <taxon>Betaproteobacteria</taxon>
        <taxon>Burkholderiales</taxon>
        <taxon>Alcaligenaceae</taxon>
        <taxon>Bordetella</taxon>
    </lineage>
</organism>
<keyword evidence="5" id="KW-0479">Metal-binding</keyword>
<proteinExistence type="predicted"/>
<dbReference type="GO" id="GO:0008168">
    <property type="term" value="F:methyltransferase activity"/>
    <property type="evidence" value="ECO:0007669"/>
    <property type="project" value="UniProtKB-KW"/>
</dbReference>
<dbReference type="PANTHER" id="PTHR33254">
    <property type="entry name" value="4-HYDROXY-4-METHYL-2-OXOGLUTARATE ALDOLASE 3-RELATED"/>
    <property type="match status" value="1"/>
</dbReference>
<keyword evidence="5" id="KW-0460">Magnesium</keyword>
<dbReference type="AlphaFoldDB" id="A0A1W6Z061"/>
<feature type="binding site" evidence="5">
    <location>
        <begin position="96"/>
        <end position="99"/>
    </location>
    <ligand>
        <name>substrate</name>
    </ligand>
</feature>
<evidence type="ECO:0000256" key="4">
    <source>
        <dbReference type="ARBA" id="ARBA00030169"/>
    </source>
</evidence>
<sequence>MIGFEIHTRKRAVSAAVVEQFRRIPVANISDCMSRMTAGGARLRPMHDGTVLAGPALTVRCRPGDNLMVHKALDLAVPGDVIVVDAGGDLTNAIIGEIMTTYAASRGIAGIVINGAIRDAGTIRRNPFPVYAAGITHRGPYKDGPGEINCTIALDGMTIEPGDLIVGDEDGLLCVPYDQTDALYQAASAKHAAEEQTMAQIAAGKLDTSWVDARLKAQGCVMPSQG</sequence>
<dbReference type="CDD" id="cd16841">
    <property type="entry name" value="RraA_family"/>
    <property type="match status" value="1"/>
</dbReference>
<dbReference type="EMBL" id="CP021109">
    <property type="protein sequence ID" value="ARP86698.1"/>
    <property type="molecule type" value="Genomic_DNA"/>
</dbReference>
<evidence type="ECO:0000313" key="6">
    <source>
        <dbReference type="EMBL" id="ARP86698.1"/>
    </source>
</evidence>
<evidence type="ECO:0000256" key="3">
    <source>
        <dbReference type="ARBA" id="ARBA00029596"/>
    </source>
</evidence>
<comment type="cofactor">
    <cofactor evidence="1">
        <name>a divalent metal cation</name>
        <dbReference type="ChEBI" id="CHEBI:60240"/>
    </cofactor>
</comment>
<evidence type="ECO:0000256" key="1">
    <source>
        <dbReference type="ARBA" id="ARBA00001968"/>
    </source>
</evidence>
<dbReference type="InterPro" id="IPR005493">
    <property type="entry name" value="RraA/RraA-like"/>
</dbReference>
<evidence type="ECO:0000256" key="2">
    <source>
        <dbReference type="ARBA" id="ARBA00016549"/>
    </source>
</evidence>
<keyword evidence="6" id="KW-0808">Transferase</keyword>
<feature type="binding site" evidence="5">
    <location>
        <position position="119"/>
    </location>
    <ligand>
        <name>Mg(2+)</name>
        <dbReference type="ChEBI" id="CHEBI:18420"/>
    </ligand>
</feature>
<dbReference type="Gene3D" id="3.50.30.40">
    <property type="entry name" value="Ribonuclease E inhibitor RraA/RraA-like"/>
    <property type="match status" value="1"/>
</dbReference>
<keyword evidence="6" id="KW-0489">Methyltransferase</keyword>
<comment type="cofactor">
    <cofactor evidence="5">
        <name>Mg(2+)</name>
        <dbReference type="ChEBI" id="CHEBI:18420"/>
    </cofactor>
</comment>
<name>A0A1W6Z061_9BORD</name>
<dbReference type="RefSeq" id="WP_086057454.1">
    <property type="nucleotide sequence ID" value="NZ_CP021109.1"/>
</dbReference>
<dbReference type="OrthoDB" id="8717144at2"/>